<comment type="caution">
    <text evidence="3">The sequence shown here is derived from an EMBL/GenBank/DDBJ whole genome shotgun (WGS) entry which is preliminary data.</text>
</comment>
<sequence length="353" mass="38426">MGGRRPGGNPGTAWHPCRSPLPERSWPAESTVRRLLARIDADALDRAVGAWLADRQADAGGLRALAVDGKFLRGAARAKGRKIHLLAACDHAGGLVLAQMDVEEKTSEITRFQPLLDTLPDLSSTVVTSDALHTQHGHATRLRGRGAHCIVIVKGDTRNLRRQLKSLLWKQIPLQDKTRTTGHGRAGIRRLKVCTVNNLLFPGACQVVQVVRRRVHRKTGKVSLKTVYAVTSLTAEQAPPARLAQLVRGHWHIEALHHVRDGPSPRTPHSCGQATRPGRWLPAETSRSEPFVWPASAISPPASAGQPGAKPAPSTFLSSRDQKGRGPATPKPWTCKGTGVEVISIAEFRVFFW</sequence>
<name>A0ABN3IUE1_9ACTN</name>
<accession>A0ABN3IUE1</accession>
<dbReference type="PANTHER" id="PTHR30298">
    <property type="entry name" value="H REPEAT-ASSOCIATED PREDICTED TRANSPOSASE"/>
    <property type="match status" value="1"/>
</dbReference>
<dbReference type="InterPro" id="IPR012337">
    <property type="entry name" value="RNaseH-like_sf"/>
</dbReference>
<evidence type="ECO:0000313" key="3">
    <source>
        <dbReference type="EMBL" id="GAA2412895.1"/>
    </source>
</evidence>
<dbReference type="InterPro" id="IPR051698">
    <property type="entry name" value="Transposase_11-like"/>
</dbReference>
<feature type="region of interest" description="Disordered" evidence="1">
    <location>
        <begin position="296"/>
        <end position="333"/>
    </location>
</feature>
<dbReference type="Proteomes" id="UP001500058">
    <property type="component" value="Unassembled WGS sequence"/>
</dbReference>
<proteinExistence type="predicted"/>
<dbReference type="SUPFAM" id="SSF53098">
    <property type="entry name" value="Ribonuclease H-like"/>
    <property type="match status" value="1"/>
</dbReference>
<feature type="compositionally biased region" description="Low complexity" evidence="1">
    <location>
        <begin position="296"/>
        <end position="314"/>
    </location>
</feature>
<dbReference type="Pfam" id="PF01609">
    <property type="entry name" value="DDE_Tnp_1"/>
    <property type="match status" value="1"/>
</dbReference>
<evidence type="ECO:0000313" key="4">
    <source>
        <dbReference type="Proteomes" id="UP001500058"/>
    </source>
</evidence>
<dbReference type="EMBL" id="BAAATJ010000029">
    <property type="protein sequence ID" value="GAA2412895.1"/>
    <property type="molecule type" value="Genomic_DNA"/>
</dbReference>
<reference evidence="3 4" key="1">
    <citation type="journal article" date="2019" name="Int. J. Syst. Evol. Microbiol.">
        <title>The Global Catalogue of Microorganisms (GCM) 10K type strain sequencing project: providing services to taxonomists for standard genome sequencing and annotation.</title>
        <authorList>
            <consortium name="The Broad Institute Genomics Platform"/>
            <consortium name="The Broad Institute Genome Sequencing Center for Infectious Disease"/>
            <person name="Wu L."/>
            <person name="Ma J."/>
        </authorList>
    </citation>
    <scope>NUCLEOTIDE SEQUENCE [LARGE SCALE GENOMIC DNA]</scope>
    <source>
        <strain evidence="3 4">JCM 6921</strain>
    </source>
</reference>
<feature type="domain" description="Transposase IS4-like" evidence="2">
    <location>
        <begin position="62"/>
        <end position="258"/>
    </location>
</feature>
<feature type="compositionally biased region" description="Gly residues" evidence="1">
    <location>
        <begin position="1"/>
        <end position="10"/>
    </location>
</feature>
<dbReference type="InterPro" id="IPR002559">
    <property type="entry name" value="Transposase_11"/>
</dbReference>
<keyword evidence="4" id="KW-1185">Reference proteome</keyword>
<organism evidence="3 4">
    <name type="scientific">Streptomyces glaucosporus</name>
    <dbReference type="NCBI Taxonomy" id="284044"/>
    <lineage>
        <taxon>Bacteria</taxon>
        <taxon>Bacillati</taxon>
        <taxon>Actinomycetota</taxon>
        <taxon>Actinomycetes</taxon>
        <taxon>Kitasatosporales</taxon>
        <taxon>Streptomycetaceae</taxon>
        <taxon>Streptomyces</taxon>
    </lineage>
</organism>
<protein>
    <recommendedName>
        <fullName evidence="2">Transposase IS4-like domain-containing protein</fullName>
    </recommendedName>
</protein>
<dbReference type="InterPro" id="IPR047647">
    <property type="entry name" value="ISAs1_transpos"/>
</dbReference>
<evidence type="ECO:0000256" key="1">
    <source>
        <dbReference type="SAM" id="MobiDB-lite"/>
    </source>
</evidence>
<evidence type="ECO:0000259" key="2">
    <source>
        <dbReference type="Pfam" id="PF01609"/>
    </source>
</evidence>
<feature type="region of interest" description="Disordered" evidence="1">
    <location>
        <begin position="259"/>
        <end position="280"/>
    </location>
</feature>
<dbReference type="NCBIfam" id="NF033564">
    <property type="entry name" value="transpos_ISAs1"/>
    <property type="match status" value="1"/>
</dbReference>
<gene>
    <name evidence="3" type="ORF">GCM10010420_47920</name>
</gene>
<dbReference type="PANTHER" id="PTHR30298:SF0">
    <property type="entry name" value="PROTEIN YBFL-RELATED"/>
    <property type="match status" value="1"/>
</dbReference>
<feature type="region of interest" description="Disordered" evidence="1">
    <location>
        <begin position="1"/>
        <end position="25"/>
    </location>
</feature>